<dbReference type="InterPro" id="IPR014347">
    <property type="entry name" value="Tautomerase/MIF_sf"/>
</dbReference>
<keyword evidence="2" id="KW-1185">Reference proteome</keyword>
<sequence length="130" mass="14890">MPLMRIDMIKGRDKKEIKDILDISYKVATDELHLLPRDRYQVVTQHEPEEMVFWDVGLGLERTDKILLFSLTSSPREQIDKEHFYASLVKALHEGIGISPSDVMINITSNTKADWSFGNGEAQFLNGKLN</sequence>
<proteinExistence type="predicted"/>
<dbReference type="SUPFAM" id="SSF55331">
    <property type="entry name" value="Tautomerase/MIF"/>
    <property type="match status" value="1"/>
</dbReference>
<dbReference type="KEGG" id="lzh:D1B17_11240"/>
<evidence type="ECO:0000313" key="2">
    <source>
        <dbReference type="Proteomes" id="UP000267208"/>
    </source>
</evidence>
<reference evidence="2" key="1">
    <citation type="submission" date="2018-08" db="EMBL/GenBank/DDBJ databases">
        <title>Genome of Lactobacillus sp. HBUAS52074.</title>
        <authorList>
            <person name="Guo Z."/>
            <person name="Zhang Z.D."/>
        </authorList>
    </citation>
    <scope>NUCLEOTIDE SEQUENCE [LARGE SCALE GENOMIC DNA]</scope>
    <source>
        <strain evidence="2">HBUAS52074</strain>
    </source>
</reference>
<protein>
    <submittedName>
        <fullName evidence="1">Tautomerase family protein</fullName>
    </submittedName>
</protein>
<gene>
    <name evidence="1" type="ORF">D1B17_11240</name>
</gene>
<name>A0A386PSX7_9LACO</name>
<organism evidence="1 2">
    <name type="scientific">Companilactobacillus zhachilii</name>
    <dbReference type="NCBI Taxonomy" id="2304606"/>
    <lineage>
        <taxon>Bacteria</taxon>
        <taxon>Bacillati</taxon>
        <taxon>Bacillota</taxon>
        <taxon>Bacilli</taxon>
        <taxon>Lactobacillales</taxon>
        <taxon>Lactobacillaceae</taxon>
        <taxon>Companilactobacillus</taxon>
    </lineage>
</organism>
<dbReference type="PANTHER" id="PTHR38460:SF1">
    <property type="entry name" value="TAUTOMERASE YOLI-RELATED"/>
    <property type="match status" value="1"/>
</dbReference>
<dbReference type="Pfam" id="PF14552">
    <property type="entry name" value="Tautomerase_2"/>
    <property type="match status" value="1"/>
</dbReference>
<evidence type="ECO:0000313" key="1">
    <source>
        <dbReference type="EMBL" id="AYE39171.1"/>
    </source>
</evidence>
<dbReference type="OrthoDB" id="9804765at2"/>
<dbReference type="RefSeq" id="WP_120143519.1">
    <property type="nucleotide sequence ID" value="NZ_CP031933.2"/>
</dbReference>
<dbReference type="InterPro" id="IPR037479">
    <property type="entry name" value="Tauto_MSAD"/>
</dbReference>
<dbReference type="AlphaFoldDB" id="A0A386PSX7"/>
<dbReference type="Proteomes" id="UP000267208">
    <property type="component" value="Chromosome"/>
</dbReference>
<dbReference type="EMBL" id="CP031933">
    <property type="protein sequence ID" value="AYE39171.1"/>
    <property type="molecule type" value="Genomic_DNA"/>
</dbReference>
<dbReference type="Gene3D" id="3.30.429.10">
    <property type="entry name" value="Macrophage Migration Inhibitory Factor"/>
    <property type="match status" value="1"/>
</dbReference>
<dbReference type="PANTHER" id="PTHR38460">
    <property type="entry name" value="TAUTOMERASE YOLI-RELATED"/>
    <property type="match status" value="1"/>
</dbReference>
<accession>A0A386PSX7</accession>